<reference evidence="1 2" key="1">
    <citation type="submission" date="2018-06" db="EMBL/GenBank/DDBJ databases">
        <title>Extensive metabolic versatility and redundancy in microbially diverse, dynamic hydrothermal sediments.</title>
        <authorList>
            <person name="Dombrowski N."/>
            <person name="Teske A."/>
            <person name="Baker B.J."/>
        </authorList>
    </citation>
    <scope>NUCLEOTIDE SEQUENCE [LARGE SCALE GENOMIC DNA]</scope>
    <source>
        <strain evidence="1">B66_G16</strain>
    </source>
</reference>
<protein>
    <submittedName>
        <fullName evidence="1">Uncharacterized protein</fullName>
    </submittedName>
</protein>
<name>A0A497EM16_9CREN</name>
<proteinExistence type="predicted"/>
<dbReference type="Proteomes" id="UP000278475">
    <property type="component" value="Unassembled WGS sequence"/>
</dbReference>
<organism evidence="1 2">
    <name type="scientific">Thermoproteota archaeon</name>
    <dbReference type="NCBI Taxonomy" id="2056631"/>
    <lineage>
        <taxon>Archaea</taxon>
        <taxon>Thermoproteota</taxon>
    </lineage>
</organism>
<sequence>MRTIVVCESCGRRLETGFVDAKGYKYLYCFPCYVNKLLQAEEAEICACCPFWARFEDFDVGWCYKYGEFTRNTHDCSKVISKSYNRKFLAKLIEQKQAMLKPGERKPILHEIEIIEQPIAKKRRSKS</sequence>
<evidence type="ECO:0000313" key="1">
    <source>
        <dbReference type="EMBL" id="RLE48444.1"/>
    </source>
</evidence>
<dbReference type="EMBL" id="QMQV01000075">
    <property type="protein sequence ID" value="RLE48444.1"/>
    <property type="molecule type" value="Genomic_DNA"/>
</dbReference>
<evidence type="ECO:0000313" key="2">
    <source>
        <dbReference type="Proteomes" id="UP000278475"/>
    </source>
</evidence>
<gene>
    <name evidence="1" type="ORF">DRJ31_07270</name>
</gene>
<dbReference type="AlphaFoldDB" id="A0A497EM16"/>
<accession>A0A497EM16</accession>
<comment type="caution">
    <text evidence="1">The sequence shown here is derived from an EMBL/GenBank/DDBJ whole genome shotgun (WGS) entry which is preliminary data.</text>
</comment>